<dbReference type="CDD" id="cd16787">
    <property type="entry name" value="mRING-HC-C3HC5_CGRF1"/>
    <property type="match status" value="1"/>
</dbReference>
<dbReference type="EMBL" id="OD566019">
    <property type="protein sequence ID" value="CAD7443183.1"/>
    <property type="molecule type" value="Genomic_DNA"/>
</dbReference>
<dbReference type="Gene3D" id="3.30.40.10">
    <property type="entry name" value="Zinc/RING finger domain, C3HC4 (zinc finger)"/>
    <property type="match status" value="1"/>
</dbReference>
<dbReference type="PROSITE" id="PS50089">
    <property type="entry name" value="ZF_RING_2"/>
    <property type="match status" value="1"/>
</dbReference>
<dbReference type="GO" id="GO:0030308">
    <property type="term" value="P:negative regulation of cell growth"/>
    <property type="evidence" value="ECO:0007669"/>
    <property type="project" value="TreeGrafter"/>
</dbReference>
<evidence type="ECO:0000259" key="4">
    <source>
        <dbReference type="PROSITE" id="PS50089"/>
    </source>
</evidence>
<keyword evidence="1 3" id="KW-0863">Zinc-finger</keyword>
<proteinExistence type="predicted"/>
<organism evidence="5">
    <name type="scientific">Timema bartmani</name>
    <dbReference type="NCBI Taxonomy" id="61472"/>
    <lineage>
        <taxon>Eukaryota</taxon>
        <taxon>Metazoa</taxon>
        <taxon>Ecdysozoa</taxon>
        <taxon>Arthropoda</taxon>
        <taxon>Hexapoda</taxon>
        <taxon>Insecta</taxon>
        <taxon>Pterygota</taxon>
        <taxon>Neoptera</taxon>
        <taxon>Polyneoptera</taxon>
        <taxon>Phasmatodea</taxon>
        <taxon>Timematodea</taxon>
        <taxon>Timematoidea</taxon>
        <taxon>Timematidae</taxon>
        <taxon>Timema</taxon>
    </lineage>
</organism>
<evidence type="ECO:0000256" key="1">
    <source>
        <dbReference type="ARBA" id="ARBA00022771"/>
    </source>
</evidence>
<keyword evidence="2" id="KW-0862">Zinc</keyword>
<dbReference type="InterPro" id="IPR001841">
    <property type="entry name" value="Znf_RING"/>
</dbReference>
<sequence>MENHFGKSTLSAPDRDSNLYLSVIGSLVYCEDECRASSAFVPAVTRAMGLLTCSFLGRDDAITFTVLPDRERQLTWSVLTRQGTIPAASDAEMLHRCGLCCGLLLSPSLPPTPAAMLSEASGFASSDEEREQTELPEMPIPTSTQSMNYIEELRWFVEGQLNICSAWCRAKSRTHCRHSGECLSGTLILCVSDLQCMVSSQVPYTLQAFWAVFIRDLDTLCFRSAVHDLQCMVSSQVPYTLQAFWGVSIRELHLFLWQSWSVVKNHVHEGTLLRGHYQHRGISTSKGPHGDKLLTVFLPQQALDLGTPPRLCYPLVIFLVRNDQGSTHPDETVALINVIHIKDLVCTLPTSILAQYLKQANGQLSCLKQLYLATGLSYDDESNTTAVPQLSQDEQLCVVCQYFPLSRALLPCRHTCICASCFVKVDRCPMCRSPIRSYFCVRGEDYMPGEPTGTSNKKPTLLMQWLLDWNDHLTDFLGFQRLVDINTCLLHIIHNTYLKALQAFGENASELAVASYHYFDVWSATVEEYESIQEEPKLPQKKFLCILHLGSKIPLLCHARSEDVTHKLSIETGEQHKLNIVNYTRHARRAEVTHKLSTETGEQHKLNIVNNTIHAIWAEVTHKLIIETGTIRHNNQHITTPTPDQRVVICTF</sequence>
<feature type="domain" description="RING-type" evidence="4">
    <location>
        <begin position="397"/>
        <end position="432"/>
    </location>
</feature>
<evidence type="ECO:0000256" key="3">
    <source>
        <dbReference type="PROSITE-ProRule" id="PRU00175"/>
    </source>
</evidence>
<dbReference type="PANTHER" id="PTHR15379:SF2">
    <property type="entry name" value="CELL GROWTH REGULATOR WITH RING FINGER DOMAIN PROTEIN 1"/>
    <property type="match status" value="1"/>
</dbReference>
<dbReference type="InterPro" id="IPR013083">
    <property type="entry name" value="Znf_RING/FYVE/PHD"/>
</dbReference>
<dbReference type="GO" id="GO:0008270">
    <property type="term" value="F:zinc ion binding"/>
    <property type="evidence" value="ECO:0007669"/>
    <property type="project" value="UniProtKB-KW"/>
</dbReference>
<dbReference type="InterPro" id="IPR042496">
    <property type="entry name" value="CGRF1"/>
</dbReference>
<accession>A0A7R9EXE8</accession>
<dbReference type="AlphaFoldDB" id="A0A7R9EXE8"/>
<keyword evidence="1 3" id="KW-0479">Metal-binding</keyword>
<evidence type="ECO:0000313" key="5">
    <source>
        <dbReference type="EMBL" id="CAD7443183.1"/>
    </source>
</evidence>
<name>A0A7R9EXE8_9NEOP</name>
<gene>
    <name evidence="5" type="ORF">TBIB3V08_LOCUS5593</name>
</gene>
<evidence type="ECO:0000256" key="2">
    <source>
        <dbReference type="ARBA" id="ARBA00022833"/>
    </source>
</evidence>
<dbReference type="SUPFAM" id="SSF57850">
    <property type="entry name" value="RING/U-box"/>
    <property type="match status" value="1"/>
</dbReference>
<protein>
    <recommendedName>
        <fullName evidence="4">RING-type domain-containing protein</fullName>
    </recommendedName>
</protein>
<reference evidence="5" key="1">
    <citation type="submission" date="2020-11" db="EMBL/GenBank/DDBJ databases">
        <authorList>
            <person name="Tran Van P."/>
        </authorList>
    </citation>
    <scope>NUCLEOTIDE SEQUENCE</scope>
</reference>
<dbReference type="PANTHER" id="PTHR15379">
    <property type="entry name" value="CELL GROWTH REGULATOR WITH RING FINGER DOMAIN PROTEIN 1"/>
    <property type="match status" value="1"/>
</dbReference>
<dbReference type="Pfam" id="PF13920">
    <property type="entry name" value="zf-C3HC4_3"/>
    <property type="match status" value="1"/>
</dbReference>